<evidence type="ECO:0000256" key="2">
    <source>
        <dbReference type="SAM" id="Phobius"/>
    </source>
</evidence>
<comment type="caution">
    <text evidence="3">The sequence shown here is derived from an EMBL/GenBank/DDBJ whole genome shotgun (WGS) entry which is preliminary data.</text>
</comment>
<evidence type="ECO:0000313" key="4">
    <source>
        <dbReference type="Proteomes" id="UP000565441"/>
    </source>
</evidence>
<dbReference type="AlphaFoldDB" id="A0A8H5HAQ9"/>
<feature type="region of interest" description="Disordered" evidence="1">
    <location>
        <begin position="20"/>
        <end position="58"/>
    </location>
</feature>
<evidence type="ECO:0000313" key="3">
    <source>
        <dbReference type="EMBL" id="KAF5380071.1"/>
    </source>
</evidence>
<keyword evidence="2" id="KW-0472">Membrane</keyword>
<dbReference type="OrthoDB" id="5346979at2759"/>
<name>A0A8H5HAQ9_9AGAR</name>
<dbReference type="EMBL" id="JAACJP010000014">
    <property type="protein sequence ID" value="KAF5380071.1"/>
    <property type="molecule type" value="Genomic_DNA"/>
</dbReference>
<proteinExistence type="predicted"/>
<organism evidence="3 4">
    <name type="scientific">Tricholomella constricta</name>
    <dbReference type="NCBI Taxonomy" id="117010"/>
    <lineage>
        <taxon>Eukaryota</taxon>
        <taxon>Fungi</taxon>
        <taxon>Dikarya</taxon>
        <taxon>Basidiomycota</taxon>
        <taxon>Agaricomycotina</taxon>
        <taxon>Agaricomycetes</taxon>
        <taxon>Agaricomycetidae</taxon>
        <taxon>Agaricales</taxon>
        <taxon>Tricholomatineae</taxon>
        <taxon>Lyophyllaceae</taxon>
        <taxon>Tricholomella</taxon>
    </lineage>
</organism>
<keyword evidence="2" id="KW-0812">Transmembrane</keyword>
<accession>A0A8H5HAQ9</accession>
<keyword evidence="2" id="KW-1133">Transmembrane helix</keyword>
<feature type="transmembrane region" description="Helical" evidence="2">
    <location>
        <begin position="188"/>
        <end position="207"/>
    </location>
</feature>
<dbReference type="Proteomes" id="UP000565441">
    <property type="component" value="Unassembled WGS sequence"/>
</dbReference>
<reference evidence="3 4" key="1">
    <citation type="journal article" date="2020" name="ISME J.">
        <title>Uncovering the hidden diversity of litter-decomposition mechanisms in mushroom-forming fungi.</title>
        <authorList>
            <person name="Floudas D."/>
            <person name="Bentzer J."/>
            <person name="Ahren D."/>
            <person name="Johansson T."/>
            <person name="Persson P."/>
            <person name="Tunlid A."/>
        </authorList>
    </citation>
    <scope>NUCLEOTIDE SEQUENCE [LARGE SCALE GENOMIC DNA]</scope>
    <source>
        <strain evidence="3 4">CBS 661.87</strain>
    </source>
</reference>
<keyword evidence="4" id="KW-1185">Reference proteome</keyword>
<evidence type="ECO:0000256" key="1">
    <source>
        <dbReference type="SAM" id="MobiDB-lite"/>
    </source>
</evidence>
<sequence length="315" mass="33964">MDVVRQTLLDNIVAPPSGNGAASMARDFPSIITKSPGDPRSQKRKRDLRGESTCGKKKWPNRPSLVSYVVFGGGFKHAVGGKELQKGVSMDTIGCGTSIALAIPLVFLARQRKNVIRKALNESSTAPPRRRGPASTGIAARKPISTASGTAETTSSSSSTEFKSPGTGELLSAISRVDFSTAIFAGKAFAIATGIVTVGGVALAVGVKSMMGVSDTREFADRMRMIVWRGLPSLTSKIHRPPEVGDEGVPVPVSMEPDPTWTWEEAEKRLQAAYDKGGFPAWVQTAMKEMEDELKVERARRQREYDLAERRESVS</sequence>
<protein>
    <submittedName>
        <fullName evidence="3">Uncharacterized protein</fullName>
    </submittedName>
</protein>
<gene>
    <name evidence="3" type="ORF">D9615_006262</name>
</gene>
<feature type="compositionally biased region" description="Low complexity" evidence="1">
    <location>
        <begin position="145"/>
        <end position="161"/>
    </location>
</feature>
<feature type="region of interest" description="Disordered" evidence="1">
    <location>
        <begin position="119"/>
        <end position="165"/>
    </location>
</feature>